<accession>A0A382GWF2</accession>
<feature type="non-terminal residue" evidence="1">
    <location>
        <position position="33"/>
    </location>
</feature>
<name>A0A382GWF2_9ZZZZ</name>
<organism evidence="1">
    <name type="scientific">marine metagenome</name>
    <dbReference type="NCBI Taxonomy" id="408172"/>
    <lineage>
        <taxon>unclassified sequences</taxon>
        <taxon>metagenomes</taxon>
        <taxon>ecological metagenomes</taxon>
    </lineage>
</organism>
<evidence type="ECO:0000313" key="1">
    <source>
        <dbReference type="EMBL" id="SVB79205.1"/>
    </source>
</evidence>
<proteinExistence type="predicted"/>
<sequence>MTIQFGVVALLSRLEARLEESDGVTLVESSNSD</sequence>
<dbReference type="EMBL" id="UINC01057730">
    <property type="protein sequence ID" value="SVB79205.1"/>
    <property type="molecule type" value="Genomic_DNA"/>
</dbReference>
<dbReference type="AlphaFoldDB" id="A0A382GWF2"/>
<protein>
    <submittedName>
        <fullName evidence="1">Uncharacterized protein</fullName>
    </submittedName>
</protein>
<reference evidence="1" key="1">
    <citation type="submission" date="2018-05" db="EMBL/GenBank/DDBJ databases">
        <authorList>
            <person name="Lanie J.A."/>
            <person name="Ng W.-L."/>
            <person name="Kazmierczak K.M."/>
            <person name="Andrzejewski T.M."/>
            <person name="Davidsen T.M."/>
            <person name="Wayne K.J."/>
            <person name="Tettelin H."/>
            <person name="Glass J.I."/>
            <person name="Rusch D."/>
            <person name="Podicherti R."/>
            <person name="Tsui H.-C.T."/>
            <person name="Winkler M.E."/>
        </authorList>
    </citation>
    <scope>NUCLEOTIDE SEQUENCE</scope>
</reference>
<gene>
    <name evidence="1" type="ORF">METZ01_LOCUS232059</name>
</gene>